<dbReference type="AlphaFoldDB" id="A0A1L5P269"/>
<accession>A0A1L5P269</accession>
<dbReference type="EMBL" id="CP017241">
    <property type="protein sequence ID" value="APO74262.1"/>
    <property type="molecule type" value="Genomic_DNA"/>
</dbReference>
<feature type="compositionally biased region" description="Acidic residues" evidence="1">
    <location>
        <begin position="29"/>
        <end position="79"/>
    </location>
</feature>
<protein>
    <submittedName>
        <fullName evidence="2">Uncharacterized protein</fullName>
    </submittedName>
</protein>
<feature type="compositionally biased region" description="Polar residues" evidence="1">
    <location>
        <begin position="152"/>
        <end position="169"/>
    </location>
</feature>
<proteinExistence type="predicted"/>
<dbReference type="Proteomes" id="UP000185109">
    <property type="component" value="Chromosome"/>
</dbReference>
<feature type="region of interest" description="Disordered" evidence="1">
    <location>
        <begin position="1"/>
        <end position="112"/>
    </location>
</feature>
<name>A0A1L5P269_RHIET</name>
<dbReference type="RefSeq" id="WP_074060823.1">
    <property type="nucleotide sequence ID" value="NZ_CP017241.1"/>
</dbReference>
<gene>
    <name evidence="2" type="ORF">AM571_CH01427</name>
</gene>
<evidence type="ECO:0000256" key="1">
    <source>
        <dbReference type="SAM" id="MobiDB-lite"/>
    </source>
</evidence>
<sequence>MSNLTRRNALAQSVLAAVRGKLNGRDTEEERPEDMEDDAKPEGEEDADATDTDPDAEAEQGDEQAESDTEEPKDDEGDTEEPKASAKQTAGIRRAEQGRIQSILNHPKAASNPGLAAELAFGKKFYSAEEAGALLDSSAAGGSRLADRMQGRSPQLGSGNSGGAQTERQSVVAAVGNVVQAMHGRKQKGA</sequence>
<reference evidence="2 3" key="1">
    <citation type="submission" date="2016-09" db="EMBL/GenBank/DDBJ databases">
        <title>The complete genome sequences of Rhizobium gallicum, symbiovars gallicum and phaseoli, symbionts associated to common bean (Phaseolus vulgaris).</title>
        <authorList>
            <person name="Bustos P."/>
            <person name="Santamaria R.I."/>
            <person name="Perez-Carrascal O.M."/>
            <person name="Juarez S."/>
            <person name="Lozano L."/>
            <person name="Martinez-Flores I."/>
            <person name="Martinez-Romero E."/>
            <person name="Cevallos M."/>
            <person name="Romero D."/>
            <person name="Davila G."/>
            <person name="Gonzalez V."/>
        </authorList>
    </citation>
    <scope>NUCLEOTIDE SEQUENCE [LARGE SCALE GENOMIC DNA]</scope>
    <source>
        <strain evidence="2 3">8C-3</strain>
    </source>
</reference>
<feature type="region of interest" description="Disordered" evidence="1">
    <location>
        <begin position="139"/>
        <end position="190"/>
    </location>
</feature>
<organism evidence="2 3">
    <name type="scientific">Rhizobium etli 8C-3</name>
    <dbReference type="NCBI Taxonomy" id="538025"/>
    <lineage>
        <taxon>Bacteria</taxon>
        <taxon>Pseudomonadati</taxon>
        <taxon>Pseudomonadota</taxon>
        <taxon>Alphaproteobacteria</taxon>
        <taxon>Hyphomicrobiales</taxon>
        <taxon>Rhizobiaceae</taxon>
        <taxon>Rhizobium/Agrobacterium group</taxon>
        <taxon>Rhizobium</taxon>
    </lineage>
</organism>
<evidence type="ECO:0000313" key="2">
    <source>
        <dbReference type="EMBL" id="APO74262.1"/>
    </source>
</evidence>
<evidence type="ECO:0000313" key="3">
    <source>
        <dbReference type="Proteomes" id="UP000185109"/>
    </source>
</evidence>